<evidence type="ECO:0000256" key="1">
    <source>
        <dbReference type="SAM" id="SignalP"/>
    </source>
</evidence>
<accession>A0ABV9HUC7</accession>
<protein>
    <submittedName>
        <fullName evidence="2">Uncharacterized protein</fullName>
    </submittedName>
</protein>
<name>A0ABV9HUC7_9FLAO</name>
<feature type="signal peptide" evidence="1">
    <location>
        <begin position="1"/>
        <end position="22"/>
    </location>
</feature>
<evidence type="ECO:0000313" key="3">
    <source>
        <dbReference type="Proteomes" id="UP001596043"/>
    </source>
</evidence>
<reference evidence="3" key="1">
    <citation type="journal article" date="2019" name="Int. J. Syst. Evol. Microbiol.">
        <title>The Global Catalogue of Microorganisms (GCM) 10K type strain sequencing project: providing services to taxonomists for standard genome sequencing and annotation.</title>
        <authorList>
            <consortium name="The Broad Institute Genomics Platform"/>
            <consortium name="The Broad Institute Genome Sequencing Center for Infectious Disease"/>
            <person name="Wu L."/>
            <person name="Ma J."/>
        </authorList>
    </citation>
    <scope>NUCLEOTIDE SEQUENCE [LARGE SCALE GENOMIC DNA]</scope>
    <source>
        <strain evidence="3">YJ-61-S</strain>
    </source>
</reference>
<keyword evidence="3" id="KW-1185">Reference proteome</keyword>
<dbReference type="Gene3D" id="2.120.10.30">
    <property type="entry name" value="TolB, C-terminal domain"/>
    <property type="match status" value="1"/>
</dbReference>
<organism evidence="2 3">
    <name type="scientific">Dokdonia ponticola</name>
    <dbReference type="NCBI Taxonomy" id="2041041"/>
    <lineage>
        <taxon>Bacteria</taxon>
        <taxon>Pseudomonadati</taxon>
        <taxon>Bacteroidota</taxon>
        <taxon>Flavobacteriia</taxon>
        <taxon>Flavobacteriales</taxon>
        <taxon>Flavobacteriaceae</taxon>
        <taxon>Dokdonia</taxon>
    </lineage>
</organism>
<dbReference type="SUPFAM" id="SSF82171">
    <property type="entry name" value="DPP6 N-terminal domain-like"/>
    <property type="match status" value="1"/>
</dbReference>
<dbReference type="Proteomes" id="UP001596043">
    <property type="component" value="Unassembled WGS sequence"/>
</dbReference>
<keyword evidence="1" id="KW-0732">Signal</keyword>
<dbReference type="InterPro" id="IPR011042">
    <property type="entry name" value="6-blade_b-propeller_TolB-like"/>
</dbReference>
<sequence length="387" mass="44160">MRKKIFPLLLTLLLICCQSATESVNTYGYTVPDTTPVIFAPDVISIKGRLEHGISFTPDTKEVAFGILDTNDFSGIIYHAKKHSNTWSKPTVFEPLQGESVFLPYFTPDGTSLLYAKNKTTATNYITDIWTLDKDQNIWANPKKLKMPISSLAREASACMTLDRTLYVSSNRGENGLADIYTSSPNDTAYTNIERIDAISSERDEESIFIAPDERYLIFSRFTTTTNSPDLFISYQDSDKNWTSPSPLDIPITTLLWERRPFVSIDNKFLFYTKMTFKESAMIESDIYWVNTQQVFKPFVYRPIPEKTIKVGAETTIAIPADYFKDIDNEKLDLLFESKNVDWATFDKEKRILVMHPTEIGAFEFTFTAIDAYSNKTSDTLKITVEE</sequence>
<dbReference type="RefSeq" id="WP_379977380.1">
    <property type="nucleotide sequence ID" value="NZ_JBHSFV010000002.1"/>
</dbReference>
<dbReference type="EMBL" id="JBHSFV010000002">
    <property type="protein sequence ID" value="MFC4633186.1"/>
    <property type="molecule type" value="Genomic_DNA"/>
</dbReference>
<proteinExistence type="predicted"/>
<evidence type="ECO:0000313" key="2">
    <source>
        <dbReference type="EMBL" id="MFC4633186.1"/>
    </source>
</evidence>
<comment type="caution">
    <text evidence="2">The sequence shown here is derived from an EMBL/GenBank/DDBJ whole genome shotgun (WGS) entry which is preliminary data.</text>
</comment>
<gene>
    <name evidence="2" type="ORF">ACFO3O_04670</name>
</gene>
<dbReference type="InterPro" id="IPR013783">
    <property type="entry name" value="Ig-like_fold"/>
</dbReference>
<dbReference type="InterPro" id="IPR011659">
    <property type="entry name" value="WD40"/>
</dbReference>
<feature type="chain" id="PRO_5045652955" evidence="1">
    <location>
        <begin position="23"/>
        <end position="387"/>
    </location>
</feature>
<dbReference type="Gene3D" id="2.60.40.10">
    <property type="entry name" value="Immunoglobulins"/>
    <property type="match status" value="1"/>
</dbReference>
<dbReference type="Pfam" id="PF07676">
    <property type="entry name" value="PD40"/>
    <property type="match status" value="1"/>
</dbReference>
<dbReference type="SUPFAM" id="SSF49313">
    <property type="entry name" value="Cadherin-like"/>
    <property type="match status" value="1"/>
</dbReference>
<dbReference type="InterPro" id="IPR015919">
    <property type="entry name" value="Cadherin-like_sf"/>
</dbReference>